<evidence type="ECO:0000313" key="1">
    <source>
        <dbReference type="EMBL" id="KAG7169841.1"/>
    </source>
</evidence>
<evidence type="ECO:0000313" key="2">
    <source>
        <dbReference type="Proteomes" id="UP000747542"/>
    </source>
</evidence>
<dbReference type="InterPro" id="IPR052740">
    <property type="entry name" value="CE4"/>
</dbReference>
<sequence length="126" mass="14968">MGSKTDQHRRRYYSHQQSALRFVLPRRLVHDATPQGGIHRLPRHHRWHGRRLVHYQRLLQWMRNPTPLSSIKNFSFGCDYPDRKKCVSKKVCNVWHKGGVRYMRTCQCPETYPWTSNTGVASPLND</sequence>
<keyword evidence="2" id="KW-1185">Reference proteome</keyword>
<proteinExistence type="predicted"/>
<dbReference type="PANTHER" id="PTHR45985:SF12">
    <property type="entry name" value="CHITIN DEACETYLASE-LIKE 5, ISOFORM B"/>
    <property type="match status" value="1"/>
</dbReference>
<dbReference type="PANTHER" id="PTHR45985">
    <property type="match status" value="1"/>
</dbReference>
<dbReference type="EMBL" id="JAHLQT010015240">
    <property type="protein sequence ID" value="KAG7169841.1"/>
    <property type="molecule type" value="Genomic_DNA"/>
</dbReference>
<name>A0A8J5KA92_HOMAM</name>
<dbReference type="Proteomes" id="UP000747542">
    <property type="component" value="Unassembled WGS sequence"/>
</dbReference>
<accession>A0A8J5KA92</accession>
<gene>
    <name evidence="1" type="primary">MUC5AC-L9</name>
    <name evidence="1" type="ORF">Hamer_G025004</name>
</gene>
<organism evidence="1 2">
    <name type="scientific">Homarus americanus</name>
    <name type="common">American lobster</name>
    <dbReference type="NCBI Taxonomy" id="6706"/>
    <lineage>
        <taxon>Eukaryota</taxon>
        <taxon>Metazoa</taxon>
        <taxon>Ecdysozoa</taxon>
        <taxon>Arthropoda</taxon>
        <taxon>Crustacea</taxon>
        <taxon>Multicrustacea</taxon>
        <taxon>Malacostraca</taxon>
        <taxon>Eumalacostraca</taxon>
        <taxon>Eucarida</taxon>
        <taxon>Decapoda</taxon>
        <taxon>Pleocyemata</taxon>
        <taxon>Astacidea</taxon>
        <taxon>Nephropoidea</taxon>
        <taxon>Nephropidae</taxon>
        <taxon>Homarus</taxon>
    </lineage>
</organism>
<reference evidence="1" key="1">
    <citation type="journal article" date="2021" name="Sci. Adv.">
        <title>The American lobster genome reveals insights on longevity, neural, and immune adaptations.</title>
        <authorList>
            <person name="Polinski J.M."/>
            <person name="Zimin A.V."/>
            <person name="Clark K.F."/>
            <person name="Kohn A.B."/>
            <person name="Sadowski N."/>
            <person name="Timp W."/>
            <person name="Ptitsyn A."/>
            <person name="Khanna P."/>
            <person name="Romanova D.Y."/>
            <person name="Williams P."/>
            <person name="Greenwood S.J."/>
            <person name="Moroz L.L."/>
            <person name="Walt D.R."/>
            <person name="Bodnar A.G."/>
        </authorList>
    </citation>
    <scope>NUCLEOTIDE SEQUENCE</scope>
    <source>
        <strain evidence="1">GMGI-L3</strain>
    </source>
</reference>
<comment type="caution">
    <text evidence="1">The sequence shown here is derived from an EMBL/GenBank/DDBJ whole genome shotgun (WGS) entry which is preliminary data.</text>
</comment>
<dbReference type="AlphaFoldDB" id="A0A8J5KA92"/>
<protein>
    <submittedName>
        <fullName evidence="1">Putative Mucin-5AC-like 9</fullName>
    </submittedName>
</protein>